<sequence>MLLPAVSEVDRFPVATVVGMHAVDSSVMTGVTPSPRWAGKPGPPDVGWGRVAGGR</sequence>
<reference evidence="2 3" key="1">
    <citation type="journal article" date="2011" name="J. Bacteriol.">
        <title>Genome sequence of the 1,4-dioxane-degrading Pseudonocardia dioxanivorans strain CB1190.</title>
        <authorList>
            <person name="Sales C.M."/>
            <person name="Mahendra S."/>
            <person name="Grostern A."/>
            <person name="Parales R.E."/>
            <person name="Goodwin L.A."/>
            <person name="Woyke T."/>
            <person name="Nolan M."/>
            <person name="Lapidus A."/>
            <person name="Chertkov O."/>
            <person name="Ovchinnikova G."/>
            <person name="Sczyrba A."/>
            <person name="Alvarez-Cohen L."/>
        </authorList>
    </citation>
    <scope>NUCLEOTIDE SEQUENCE [LARGE SCALE GENOMIC DNA]</scope>
    <source>
        <strain evidence="3">ATCC 55486 / DSM 44775 / JCM 13855 / CB1190</strain>
    </source>
</reference>
<gene>
    <name evidence="2" type="ordered locus">Psed_2842</name>
</gene>
<keyword evidence="3" id="KW-1185">Reference proteome</keyword>
<protein>
    <submittedName>
        <fullName evidence="2">Uncharacterized protein</fullName>
    </submittedName>
</protein>
<proteinExistence type="predicted"/>
<feature type="region of interest" description="Disordered" evidence="1">
    <location>
        <begin position="30"/>
        <end position="55"/>
    </location>
</feature>
<dbReference type="KEGG" id="pdx:Psed_2842"/>
<accession>F4CMU3</accession>
<dbReference type="STRING" id="675635.Psed_2842"/>
<organism evidence="2 3">
    <name type="scientific">Pseudonocardia dioxanivorans (strain ATCC 55486 / DSM 44775 / JCM 13855 / CB1190)</name>
    <dbReference type="NCBI Taxonomy" id="675635"/>
    <lineage>
        <taxon>Bacteria</taxon>
        <taxon>Bacillati</taxon>
        <taxon>Actinomycetota</taxon>
        <taxon>Actinomycetes</taxon>
        <taxon>Pseudonocardiales</taxon>
        <taxon>Pseudonocardiaceae</taxon>
        <taxon>Pseudonocardia</taxon>
    </lineage>
</organism>
<evidence type="ECO:0000256" key="1">
    <source>
        <dbReference type="SAM" id="MobiDB-lite"/>
    </source>
</evidence>
<evidence type="ECO:0000313" key="3">
    <source>
        <dbReference type="Proteomes" id="UP000007809"/>
    </source>
</evidence>
<dbReference type="HOGENOM" id="CLU_3029109_0_0_11"/>
<name>F4CMU3_PSEUX</name>
<dbReference type="EMBL" id="CP002593">
    <property type="protein sequence ID" value="AEA25042.1"/>
    <property type="molecule type" value="Genomic_DNA"/>
</dbReference>
<evidence type="ECO:0000313" key="2">
    <source>
        <dbReference type="EMBL" id="AEA25042.1"/>
    </source>
</evidence>
<dbReference type="AlphaFoldDB" id="F4CMU3"/>
<dbReference type="Proteomes" id="UP000007809">
    <property type="component" value="Chromosome"/>
</dbReference>